<organism evidence="1 2">
    <name type="scientific">Pleurodeles waltl</name>
    <name type="common">Iberian ribbed newt</name>
    <dbReference type="NCBI Taxonomy" id="8319"/>
    <lineage>
        <taxon>Eukaryota</taxon>
        <taxon>Metazoa</taxon>
        <taxon>Chordata</taxon>
        <taxon>Craniata</taxon>
        <taxon>Vertebrata</taxon>
        <taxon>Euteleostomi</taxon>
        <taxon>Amphibia</taxon>
        <taxon>Batrachia</taxon>
        <taxon>Caudata</taxon>
        <taxon>Salamandroidea</taxon>
        <taxon>Salamandridae</taxon>
        <taxon>Pleurodelinae</taxon>
        <taxon>Pleurodeles</taxon>
    </lineage>
</organism>
<comment type="caution">
    <text evidence="1">The sequence shown here is derived from an EMBL/GenBank/DDBJ whole genome shotgun (WGS) entry which is preliminary data.</text>
</comment>
<evidence type="ECO:0000313" key="2">
    <source>
        <dbReference type="Proteomes" id="UP001066276"/>
    </source>
</evidence>
<sequence length="90" mass="10366">MRKDDNLETFVSRHGYESWRRYGLKPDCNVKWAQCVVSVPEVDELQMIKEDDEDSLERVRVQEHEVKASGLMPRCTPRDVVFLLAAGSAV</sequence>
<dbReference type="EMBL" id="JANPWB010000015">
    <property type="protein sequence ID" value="KAJ1092040.1"/>
    <property type="molecule type" value="Genomic_DNA"/>
</dbReference>
<dbReference type="AlphaFoldDB" id="A0AAV7LKC3"/>
<keyword evidence="2" id="KW-1185">Reference proteome</keyword>
<reference evidence="1" key="1">
    <citation type="journal article" date="2022" name="bioRxiv">
        <title>Sequencing and chromosome-scale assembly of the giantPleurodeles waltlgenome.</title>
        <authorList>
            <person name="Brown T."/>
            <person name="Elewa A."/>
            <person name="Iarovenko S."/>
            <person name="Subramanian E."/>
            <person name="Araus A.J."/>
            <person name="Petzold A."/>
            <person name="Susuki M."/>
            <person name="Suzuki K.-i.T."/>
            <person name="Hayashi T."/>
            <person name="Toyoda A."/>
            <person name="Oliveira C."/>
            <person name="Osipova E."/>
            <person name="Leigh N.D."/>
            <person name="Simon A."/>
            <person name="Yun M.H."/>
        </authorList>
    </citation>
    <scope>NUCLEOTIDE SEQUENCE</scope>
    <source>
        <strain evidence="1">20211129_DDA</strain>
        <tissue evidence="1">Liver</tissue>
    </source>
</reference>
<proteinExistence type="predicted"/>
<name>A0AAV7LKC3_PLEWA</name>
<accession>A0AAV7LKC3</accession>
<protein>
    <submittedName>
        <fullName evidence="1">Uncharacterized protein</fullName>
    </submittedName>
</protein>
<evidence type="ECO:0000313" key="1">
    <source>
        <dbReference type="EMBL" id="KAJ1092040.1"/>
    </source>
</evidence>
<dbReference type="Proteomes" id="UP001066276">
    <property type="component" value="Chromosome 11"/>
</dbReference>
<gene>
    <name evidence="1" type="ORF">NDU88_005154</name>
</gene>